<dbReference type="Proteomes" id="UP000002230">
    <property type="component" value="Chromosome"/>
</dbReference>
<name>A0A0H3DNY4_EDWTF</name>
<dbReference type="GO" id="GO:0003700">
    <property type="term" value="F:DNA-binding transcription factor activity"/>
    <property type="evidence" value="ECO:0007669"/>
    <property type="project" value="InterPro"/>
</dbReference>
<dbReference type="Gene3D" id="1.10.10.10">
    <property type="entry name" value="Winged helix-like DNA-binding domain superfamily/Winged helix DNA-binding domain"/>
    <property type="match status" value="1"/>
</dbReference>
<feature type="domain" description="HTH lysR-type" evidence="5">
    <location>
        <begin position="11"/>
        <end position="68"/>
    </location>
</feature>
<dbReference type="Gene3D" id="3.40.190.10">
    <property type="entry name" value="Periplasmic binding protein-like II"/>
    <property type="match status" value="2"/>
</dbReference>
<evidence type="ECO:0000313" key="6">
    <source>
        <dbReference type="EMBL" id="ADM41098.1"/>
    </source>
</evidence>
<dbReference type="HOGENOM" id="CLU_039613_1_3_6"/>
<comment type="similarity">
    <text evidence="1">Belongs to the LysR transcriptional regulatory family.</text>
</comment>
<dbReference type="InterPro" id="IPR005119">
    <property type="entry name" value="LysR_subst-bd"/>
</dbReference>
<sequence>MPTRRQPIINLDLDLLRTYVAVADSHSFAAAAETVCRTQPAVSQQMQRLEQIAARPLFILQGRNKTLTEEGGWLLNYARRILRLNDEACLFLRREDIDGVLKIGSPDDTANTILPDLLARFSTAYPRLTMDIVVQRSPFLMRMLADNALDLAISTEECVGYPRITLRASPSLWFAGRRYQPDFSRPLPLVVLDEPSTYRSMMISHLERHGIRWRIAYMATTLSGARAAVRAGLGIMARSLELLGEDLGVLDERHGLPPLPAIRYNLYLNTVSPARAAHILFNTLQAELARADGAAGSA</sequence>
<dbReference type="PROSITE" id="PS50931">
    <property type="entry name" value="HTH_LYSR"/>
    <property type="match status" value="1"/>
</dbReference>
<dbReference type="AlphaFoldDB" id="A0A0H3DNY4"/>
<proteinExistence type="inferred from homology"/>
<dbReference type="SUPFAM" id="SSF46785">
    <property type="entry name" value="Winged helix' DNA-binding domain"/>
    <property type="match status" value="1"/>
</dbReference>
<dbReference type="GO" id="GO:0003677">
    <property type="term" value="F:DNA binding"/>
    <property type="evidence" value="ECO:0007669"/>
    <property type="project" value="UniProtKB-KW"/>
</dbReference>
<evidence type="ECO:0000256" key="4">
    <source>
        <dbReference type="ARBA" id="ARBA00023163"/>
    </source>
</evidence>
<keyword evidence="4" id="KW-0804">Transcription</keyword>
<evidence type="ECO:0000256" key="3">
    <source>
        <dbReference type="ARBA" id="ARBA00023125"/>
    </source>
</evidence>
<dbReference type="Pfam" id="PF00126">
    <property type="entry name" value="HTH_1"/>
    <property type="match status" value="1"/>
</dbReference>
<dbReference type="InterPro" id="IPR036388">
    <property type="entry name" value="WH-like_DNA-bd_sf"/>
</dbReference>
<gene>
    <name evidence="6" type="ordered locus">ETAF_0979</name>
</gene>
<protein>
    <submittedName>
        <fullName evidence="6">Family transcriptional regulator, LysR family</fullName>
    </submittedName>
</protein>
<keyword evidence="3" id="KW-0238">DNA-binding</keyword>
<dbReference type="InterPro" id="IPR036390">
    <property type="entry name" value="WH_DNA-bd_sf"/>
</dbReference>
<evidence type="ECO:0000313" key="7">
    <source>
        <dbReference type="Proteomes" id="UP000002230"/>
    </source>
</evidence>
<dbReference type="InterPro" id="IPR000847">
    <property type="entry name" value="LysR_HTH_N"/>
</dbReference>
<dbReference type="Pfam" id="PF03466">
    <property type="entry name" value="LysR_substrate"/>
    <property type="match status" value="1"/>
</dbReference>
<keyword evidence="7" id="KW-1185">Reference proteome</keyword>
<evidence type="ECO:0000259" key="5">
    <source>
        <dbReference type="PROSITE" id="PS50931"/>
    </source>
</evidence>
<dbReference type="InterPro" id="IPR050176">
    <property type="entry name" value="LTTR"/>
</dbReference>
<dbReference type="PATRIC" id="fig|718251.5.peg.1007"/>
<evidence type="ECO:0000256" key="2">
    <source>
        <dbReference type="ARBA" id="ARBA00023015"/>
    </source>
</evidence>
<dbReference type="SUPFAM" id="SSF53850">
    <property type="entry name" value="Periplasmic binding protein-like II"/>
    <property type="match status" value="1"/>
</dbReference>
<dbReference type="PANTHER" id="PTHR30579">
    <property type="entry name" value="TRANSCRIPTIONAL REGULATOR"/>
    <property type="match status" value="1"/>
</dbReference>
<dbReference type="EMBL" id="CP002154">
    <property type="protein sequence ID" value="ADM41098.1"/>
    <property type="molecule type" value="Genomic_DNA"/>
</dbReference>
<dbReference type="KEGG" id="etd:ETAF_0979"/>
<organism evidence="6 7">
    <name type="scientific">Edwardsiella tarda (strain FL6-60)</name>
    <dbReference type="NCBI Taxonomy" id="718251"/>
    <lineage>
        <taxon>Bacteria</taxon>
        <taxon>Pseudomonadati</taxon>
        <taxon>Pseudomonadota</taxon>
        <taxon>Gammaproteobacteria</taxon>
        <taxon>Enterobacterales</taxon>
        <taxon>Hafniaceae</taxon>
        <taxon>Edwardsiella</taxon>
    </lineage>
</organism>
<dbReference type="PANTHER" id="PTHR30579:SF7">
    <property type="entry name" value="HTH-TYPE TRANSCRIPTIONAL REGULATOR LRHA-RELATED"/>
    <property type="match status" value="1"/>
</dbReference>
<evidence type="ECO:0000256" key="1">
    <source>
        <dbReference type="ARBA" id="ARBA00009437"/>
    </source>
</evidence>
<reference evidence="7" key="1">
    <citation type="submission" date="2010-08" db="EMBL/GenBank/DDBJ databases">
        <title>Genome comparisons of Edwardsiella bacteria analysed using deep sequencing technology.</title>
        <authorList>
            <person name="van Soest J.J."/>
            <person name="Henkel C.V."/>
            <person name="Jansen H.J."/>
            <person name="van den Hondel C.A.M.J.J."/>
            <person name="Bloemberg G.V."/>
            <person name="Meijer A.H."/>
            <person name="Spaink H.P."/>
        </authorList>
    </citation>
    <scope>NUCLEOTIDE SEQUENCE [LARGE SCALE GENOMIC DNA]</scope>
    <source>
        <strain evidence="7">FL6-60</strain>
    </source>
</reference>
<accession>A0A0H3DNY4</accession>
<keyword evidence="2" id="KW-0805">Transcription regulation</keyword>
<reference evidence="6 7" key="2">
    <citation type="journal article" date="2011" name="BMC Immunol.">
        <title>Comparison of static immersion and intravenous injection systems for exposure of zebrafish embryos to the natural pathogen Edwardsiella tarda.</title>
        <authorList>
            <person name="van Soest J.J."/>
            <person name="Stockhammer O.W."/>
            <person name="Ordas A."/>
            <person name="Bloemberg G.V."/>
            <person name="Spaink H.P."/>
            <person name="Meijer A.H."/>
        </authorList>
    </citation>
    <scope>NUCLEOTIDE SEQUENCE [LARGE SCALE GENOMIC DNA]</scope>
    <source>
        <strain evidence="6 7">FL6-60</strain>
    </source>
</reference>